<dbReference type="InterPro" id="IPR013783">
    <property type="entry name" value="Ig-like_fold"/>
</dbReference>
<dbReference type="AlphaFoldDB" id="A0A1I3G1X9"/>
<dbReference type="InterPro" id="IPR026341">
    <property type="entry name" value="T9SS_type_B"/>
</dbReference>
<reference evidence="3 4" key="1">
    <citation type="submission" date="2016-10" db="EMBL/GenBank/DDBJ databases">
        <authorList>
            <person name="de Groot N.N."/>
        </authorList>
    </citation>
    <scope>NUCLEOTIDE SEQUENCE [LARGE SCALE GENOMIC DNA]</scope>
    <source>
        <strain evidence="3 4">RK1</strain>
    </source>
</reference>
<feature type="non-terminal residue" evidence="3">
    <location>
        <position position="1"/>
    </location>
</feature>
<dbReference type="InterPro" id="IPR003961">
    <property type="entry name" value="FN3_dom"/>
</dbReference>
<sequence>TDAAGNETTVNFTIDKTAPVVTGVEDGGYYNENVTPAFNEGTATLNGNAFTSGTEITDADEYALVVTDAAGNETTVNFTIDRTAPVITGAEDGGYYNEDVTVTFDEGTATLNGQPYVAGTPVTGEGEYTLVITDVSGNETAISFTIDKTAPQIDGVTNGSNYENLATPAFEEGSALLNGKPYQSGTPITEEGTYELIVTDEAGNTTITHFAVADLPGTPTDLRAISGNKQATLSWQAPAGELLPITDYLIQYSGDGGQTWTTAEHPQLTGTRVVVIGLDNNRSYRFRIAAVNEFGAGTFSKPLNGIIPAEPTPDNEGNLPEPAAGETVVITDGKVEVVTLEVVDQEYLRLRGDGYEMALASLGVDGERIPVSAIDAVIRLVRGVGAGVYVSGDGFEPGTVVTVYLFSVPELVGHISVKADGTFAGTLPVPVHLEAGRHTLQANGIVAGGGQRSVSVGLLLVDNKPQEIAFDTLADRTYGDRRVELSASATSGLPVSYTVTDAEGNETEIASIKNNDELLIHGAGEVLVTATQVGDLEYGPADPVSRTLRIAKTPLQVGVSDVTRAYGQSNPMFELSYSGFVNGEGASSLDRIPTASTDADAMSVPGSYAITIDGGASDNYTFRYQAATFTITKATQTVSFNAPAEVNRDAGTVQLDVTASSGLPVSLTIDDGQVATLSGTALNVLRLGTVTITATQAGDVNHEAAEPVTVTVRVVDPASDFPVRVHRAVSPNGDGINEFLMIEGIRDYRGNRVSIFNRNGTVVWEASGYDNDRVAFRGIGTGQQLLPAGTYFYIVEIDTGSGTEYRKGYFVLRY</sequence>
<dbReference type="Gene3D" id="2.60.40.10">
    <property type="entry name" value="Immunoglobulins"/>
    <property type="match status" value="1"/>
</dbReference>
<proteinExistence type="predicted"/>
<dbReference type="InterPro" id="IPR041286">
    <property type="entry name" value="MBG_2"/>
</dbReference>
<dbReference type="Proteomes" id="UP000198670">
    <property type="component" value="Unassembled WGS sequence"/>
</dbReference>
<gene>
    <name evidence="3" type="ORF">SAMN05444682_102600</name>
</gene>
<dbReference type="Pfam" id="PF18676">
    <property type="entry name" value="MBG_2"/>
    <property type="match status" value="1"/>
</dbReference>
<dbReference type="SMART" id="SM00060">
    <property type="entry name" value="FN3"/>
    <property type="match status" value="1"/>
</dbReference>
<dbReference type="EMBL" id="FOQO01000002">
    <property type="protein sequence ID" value="SFI17456.1"/>
    <property type="molecule type" value="Genomic_DNA"/>
</dbReference>
<dbReference type="NCBIfam" id="TIGR04131">
    <property type="entry name" value="Bac_Flav_CTERM"/>
    <property type="match status" value="1"/>
</dbReference>
<dbReference type="PROSITE" id="PS50853">
    <property type="entry name" value="FN3"/>
    <property type="match status" value="1"/>
</dbReference>
<accession>A0A1I3G1X9</accession>
<name>A0A1I3G1X9_9SPHI</name>
<evidence type="ECO:0000313" key="4">
    <source>
        <dbReference type="Proteomes" id="UP000198670"/>
    </source>
</evidence>
<dbReference type="PANTHER" id="PTHR13817">
    <property type="entry name" value="TITIN"/>
    <property type="match status" value="1"/>
</dbReference>
<dbReference type="PANTHER" id="PTHR13817:SF166">
    <property type="entry name" value="NEURONAL IGCAM-RELATED"/>
    <property type="match status" value="1"/>
</dbReference>
<evidence type="ECO:0000259" key="2">
    <source>
        <dbReference type="PROSITE" id="PS50853"/>
    </source>
</evidence>
<dbReference type="RefSeq" id="WP_177195064.1">
    <property type="nucleotide sequence ID" value="NZ_FOQO01000002.1"/>
</dbReference>
<dbReference type="CDD" id="cd00063">
    <property type="entry name" value="FN3"/>
    <property type="match status" value="1"/>
</dbReference>
<keyword evidence="4" id="KW-1185">Reference proteome</keyword>
<feature type="domain" description="Fibronectin type-III" evidence="2">
    <location>
        <begin position="215"/>
        <end position="315"/>
    </location>
</feature>
<dbReference type="InterPro" id="IPR050964">
    <property type="entry name" value="Striated_Muscle_Regulatory"/>
</dbReference>
<protein>
    <submittedName>
        <fullName evidence="3">Gliding motility-associated C-terminal domain-containing protein</fullName>
    </submittedName>
</protein>
<dbReference type="Gene3D" id="3.30.160.710">
    <property type="match status" value="1"/>
</dbReference>
<dbReference type="InterPro" id="IPR036116">
    <property type="entry name" value="FN3_sf"/>
</dbReference>
<keyword evidence="1" id="KW-0677">Repeat</keyword>
<evidence type="ECO:0000313" key="3">
    <source>
        <dbReference type="EMBL" id="SFI17456.1"/>
    </source>
</evidence>
<dbReference type="SUPFAM" id="SSF49265">
    <property type="entry name" value="Fibronectin type III"/>
    <property type="match status" value="1"/>
</dbReference>
<evidence type="ECO:0000256" key="1">
    <source>
        <dbReference type="ARBA" id="ARBA00022737"/>
    </source>
</evidence>
<dbReference type="STRING" id="1477437.SAMN05444682_102600"/>
<dbReference type="Pfam" id="PF00041">
    <property type="entry name" value="fn3"/>
    <property type="match status" value="1"/>
</dbReference>
<organism evidence="3 4">
    <name type="scientific">Parapedobacter indicus</name>
    <dbReference type="NCBI Taxonomy" id="1477437"/>
    <lineage>
        <taxon>Bacteria</taxon>
        <taxon>Pseudomonadati</taxon>
        <taxon>Bacteroidota</taxon>
        <taxon>Sphingobacteriia</taxon>
        <taxon>Sphingobacteriales</taxon>
        <taxon>Sphingobacteriaceae</taxon>
        <taxon>Parapedobacter</taxon>
    </lineage>
</organism>
<dbReference type="Pfam" id="PF13585">
    <property type="entry name" value="CHU_C"/>
    <property type="match status" value="1"/>
</dbReference>